<dbReference type="EMBL" id="CAVMJV010000008">
    <property type="protein sequence ID" value="CAK5038059.1"/>
    <property type="molecule type" value="Genomic_DNA"/>
</dbReference>
<protein>
    <submittedName>
        <fullName evidence="1">Uncharacterized protein</fullName>
    </submittedName>
</protein>
<dbReference type="Proteomes" id="UP001497535">
    <property type="component" value="Unassembled WGS sequence"/>
</dbReference>
<keyword evidence="2" id="KW-1185">Reference proteome</keyword>
<name>A0ACB0YAS8_MELEN</name>
<evidence type="ECO:0000313" key="1">
    <source>
        <dbReference type="EMBL" id="CAK5038059.1"/>
    </source>
</evidence>
<evidence type="ECO:0000313" key="2">
    <source>
        <dbReference type="Proteomes" id="UP001497535"/>
    </source>
</evidence>
<gene>
    <name evidence="1" type="ORF">MENTE1834_LOCUS9512</name>
</gene>
<sequence>MNKKVNLTKDFEIFHLISSSVTFPGLEEVFFIFNCKIKEKISGRILLRNFVRNFQKKYVGFFWLIQNFSQHSHC</sequence>
<organism evidence="1 2">
    <name type="scientific">Meloidogyne enterolobii</name>
    <name type="common">Root-knot nematode worm</name>
    <name type="synonym">Meloidogyne mayaguensis</name>
    <dbReference type="NCBI Taxonomy" id="390850"/>
    <lineage>
        <taxon>Eukaryota</taxon>
        <taxon>Metazoa</taxon>
        <taxon>Ecdysozoa</taxon>
        <taxon>Nematoda</taxon>
        <taxon>Chromadorea</taxon>
        <taxon>Rhabditida</taxon>
        <taxon>Tylenchina</taxon>
        <taxon>Tylenchomorpha</taxon>
        <taxon>Tylenchoidea</taxon>
        <taxon>Meloidogynidae</taxon>
        <taxon>Meloidogyninae</taxon>
        <taxon>Meloidogyne</taxon>
    </lineage>
</organism>
<proteinExistence type="predicted"/>
<comment type="caution">
    <text evidence="1">The sequence shown here is derived from an EMBL/GenBank/DDBJ whole genome shotgun (WGS) entry which is preliminary data.</text>
</comment>
<reference evidence="1" key="1">
    <citation type="submission" date="2023-11" db="EMBL/GenBank/DDBJ databases">
        <authorList>
            <person name="Poullet M."/>
        </authorList>
    </citation>
    <scope>NUCLEOTIDE SEQUENCE</scope>
    <source>
        <strain evidence="1">E1834</strain>
    </source>
</reference>
<accession>A0ACB0YAS8</accession>